<sequence length="117" mass="11845">MTQHSAGADQPGRDAAGTGGAEVAVAIDVGGTAMKCALVDGSGQVRHTERHDTNRDRGPDAVVATIGDVAAGLADTARAQGLSPARWGWSSRAWSTRCAGSPGTRRTSAGRTCRSGN</sequence>
<dbReference type="Proteomes" id="UP000611640">
    <property type="component" value="Chromosome"/>
</dbReference>
<dbReference type="Gene3D" id="3.30.420.40">
    <property type="match status" value="1"/>
</dbReference>
<dbReference type="EMBL" id="AP023355">
    <property type="protein sequence ID" value="BCJ32759.1"/>
    <property type="molecule type" value="Genomic_DNA"/>
</dbReference>
<dbReference type="InterPro" id="IPR000600">
    <property type="entry name" value="ROK"/>
</dbReference>
<evidence type="ECO:0008006" key="5">
    <source>
        <dbReference type="Google" id="ProtNLM"/>
    </source>
</evidence>
<evidence type="ECO:0000256" key="1">
    <source>
        <dbReference type="ARBA" id="ARBA00006479"/>
    </source>
</evidence>
<dbReference type="AlphaFoldDB" id="A0A7R7DJC2"/>
<protein>
    <recommendedName>
        <fullName evidence="5">ROK family protein</fullName>
    </recommendedName>
</protein>
<dbReference type="SUPFAM" id="SSF53067">
    <property type="entry name" value="Actin-like ATPase domain"/>
    <property type="match status" value="1"/>
</dbReference>
<dbReference type="InterPro" id="IPR043129">
    <property type="entry name" value="ATPase_NBD"/>
</dbReference>
<feature type="region of interest" description="Disordered" evidence="2">
    <location>
        <begin position="92"/>
        <end position="117"/>
    </location>
</feature>
<dbReference type="Pfam" id="PF00480">
    <property type="entry name" value="ROK"/>
    <property type="match status" value="1"/>
</dbReference>
<feature type="compositionally biased region" description="Polar residues" evidence="2">
    <location>
        <begin position="104"/>
        <end position="117"/>
    </location>
</feature>
<dbReference type="KEGG" id="atl:Athai_02620"/>
<keyword evidence="4" id="KW-1185">Reference proteome</keyword>
<evidence type="ECO:0000313" key="4">
    <source>
        <dbReference type="Proteomes" id="UP000611640"/>
    </source>
</evidence>
<gene>
    <name evidence="3" type="ORF">Athai_02620</name>
</gene>
<evidence type="ECO:0000256" key="2">
    <source>
        <dbReference type="SAM" id="MobiDB-lite"/>
    </source>
</evidence>
<comment type="similarity">
    <text evidence="1">Belongs to the ROK (NagC/XylR) family.</text>
</comment>
<accession>A0A7R7DJC2</accession>
<evidence type="ECO:0000313" key="3">
    <source>
        <dbReference type="EMBL" id="BCJ32759.1"/>
    </source>
</evidence>
<reference evidence="3 4" key="1">
    <citation type="submission" date="2020-08" db="EMBL/GenBank/DDBJ databases">
        <title>Whole genome shotgun sequence of Actinocatenispora thailandica NBRC 105041.</title>
        <authorList>
            <person name="Komaki H."/>
            <person name="Tamura T."/>
        </authorList>
    </citation>
    <scope>NUCLEOTIDE SEQUENCE [LARGE SCALE GENOMIC DNA]</scope>
    <source>
        <strain evidence="3 4">NBRC 105041</strain>
    </source>
</reference>
<proteinExistence type="inferred from homology"/>
<organism evidence="3 4">
    <name type="scientific">Actinocatenispora thailandica</name>
    <dbReference type="NCBI Taxonomy" id="227318"/>
    <lineage>
        <taxon>Bacteria</taxon>
        <taxon>Bacillati</taxon>
        <taxon>Actinomycetota</taxon>
        <taxon>Actinomycetes</taxon>
        <taxon>Micromonosporales</taxon>
        <taxon>Micromonosporaceae</taxon>
        <taxon>Actinocatenispora</taxon>
    </lineage>
</organism>
<name>A0A7R7DJC2_9ACTN</name>